<dbReference type="InterPro" id="IPR002575">
    <property type="entry name" value="Aminoglycoside_PTrfase"/>
</dbReference>
<dbReference type="RefSeq" id="WP_317793283.1">
    <property type="nucleotide sequence ID" value="NZ_AP028461.1"/>
</dbReference>
<accession>A0ABW4A8G6</accession>
<organism evidence="2 3">
    <name type="scientific">Actinoplanes sichuanensis</name>
    <dbReference type="NCBI Taxonomy" id="512349"/>
    <lineage>
        <taxon>Bacteria</taxon>
        <taxon>Bacillati</taxon>
        <taxon>Actinomycetota</taxon>
        <taxon>Actinomycetes</taxon>
        <taxon>Micromonosporales</taxon>
        <taxon>Micromonosporaceae</taxon>
        <taxon>Actinoplanes</taxon>
    </lineage>
</organism>
<keyword evidence="3" id="KW-1185">Reference proteome</keyword>
<dbReference type="Gene3D" id="3.90.1200.10">
    <property type="match status" value="1"/>
</dbReference>
<evidence type="ECO:0000259" key="1">
    <source>
        <dbReference type="Pfam" id="PF01636"/>
    </source>
</evidence>
<sequence>MLIPPLDQVLPDGSVVTEVVPRTGGSLHSVFEVRRAGAEPLVVKRYTDDFRAKQAKELYVYELLADVGSVPRVVGADLASGLTAFTMVPGRPMWEHPSSPATDRAAYLRIGRFQAALHRIALPGYGDLAAGVVDPVSDNLTYMRLRFARQLAEFRAAGGPVSLHDAVARRVADADHHFAACTGAVLCHLDLHEGNVLVDDAGTVTGFIDVENAQAADPMADLAKTIQFETSGSAAKRAALLEGYGPLPPFGAERIDLYRMFHALELWTWYSSIDHTEPLPALLEDLRTLSGRPA</sequence>
<dbReference type="Proteomes" id="UP001597183">
    <property type="component" value="Unassembled WGS sequence"/>
</dbReference>
<evidence type="ECO:0000313" key="3">
    <source>
        <dbReference type="Proteomes" id="UP001597183"/>
    </source>
</evidence>
<reference evidence="3" key="1">
    <citation type="journal article" date="2019" name="Int. J. Syst. Evol. Microbiol.">
        <title>The Global Catalogue of Microorganisms (GCM) 10K type strain sequencing project: providing services to taxonomists for standard genome sequencing and annotation.</title>
        <authorList>
            <consortium name="The Broad Institute Genomics Platform"/>
            <consortium name="The Broad Institute Genome Sequencing Center for Infectious Disease"/>
            <person name="Wu L."/>
            <person name="Ma J."/>
        </authorList>
    </citation>
    <scope>NUCLEOTIDE SEQUENCE [LARGE SCALE GENOMIC DNA]</scope>
    <source>
        <strain evidence="3">CCM 7526</strain>
    </source>
</reference>
<comment type="caution">
    <text evidence="2">The sequence shown here is derived from an EMBL/GenBank/DDBJ whole genome shotgun (WGS) entry which is preliminary data.</text>
</comment>
<dbReference type="Pfam" id="PF01636">
    <property type="entry name" value="APH"/>
    <property type="match status" value="1"/>
</dbReference>
<dbReference type="PANTHER" id="PTHR21310">
    <property type="entry name" value="AMINOGLYCOSIDE PHOSPHOTRANSFERASE-RELATED-RELATED"/>
    <property type="match status" value="1"/>
</dbReference>
<gene>
    <name evidence="2" type="ORF">ACFQ5G_14315</name>
</gene>
<protein>
    <submittedName>
        <fullName evidence="2">Phosphotransferase family protein</fullName>
    </submittedName>
</protein>
<feature type="domain" description="Aminoglycoside phosphotransferase" evidence="1">
    <location>
        <begin position="19"/>
        <end position="252"/>
    </location>
</feature>
<proteinExistence type="predicted"/>
<name>A0ABW4A8G6_9ACTN</name>
<dbReference type="InterPro" id="IPR051678">
    <property type="entry name" value="AGP_Transferase"/>
</dbReference>
<evidence type="ECO:0000313" key="2">
    <source>
        <dbReference type="EMBL" id="MFD1366525.1"/>
    </source>
</evidence>
<dbReference type="InterPro" id="IPR011009">
    <property type="entry name" value="Kinase-like_dom_sf"/>
</dbReference>
<dbReference type="SUPFAM" id="SSF56112">
    <property type="entry name" value="Protein kinase-like (PK-like)"/>
    <property type="match status" value="1"/>
</dbReference>
<dbReference type="EMBL" id="JBHTMK010000018">
    <property type="protein sequence ID" value="MFD1366525.1"/>
    <property type="molecule type" value="Genomic_DNA"/>
</dbReference>